<dbReference type="InterPro" id="IPR001563">
    <property type="entry name" value="Peptidase_S10"/>
</dbReference>
<dbReference type="PANTHER" id="PTHR11802">
    <property type="entry name" value="SERINE PROTEASE FAMILY S10 SERINE CARBOXYPEPTIDASE"/>
    <property type="match status" value="1"/>
</dbReference>
<dbReference type="FunFam" id="3.40.50.1820:FF:000148">
    <property type="entry name" value="Serine carboxypeptidase-like 11"/>
    <property type="match status" value="1"/>
</dbReference>
<sequence>MKSSAWKIWSRMSKAWKLKLFLLLQLLFSQYNVDSASVISYLPGFEGPLPFHLETGYIGVGEGEKVQLFYYFIKSENNPKKDPLILWLTGGPACTTLSALAFEIGPLTFKTEGYNGSLPSLISTSYSWTKVASIIFLDQPVGTGFSYTTTPLAQKPSDTGEAKQTYEFLQKWLVEYPEFISNPLYVGGDSYAGIVVPPIVQQISIGNDHGYNPQINLKGYVLGNPATDLDSDNNYKIPFAHGVGLISDELFESLKRSCRGNYVKVDSTNTQCLKFVDDYQKCVSRINEGYILIPWCDISFPSPDCYMYRYLLATHWANDEDVRKALHVVKGSIGEWVRCNWDLPYEKDIKSSLPYHRNISIKGNYRSLVYSGDHDLMVPFVGTQAWIKSLNYSIIDDWRPWLVNNQVIGYTRTYANYMTFATIKARGHTAEYKPDESFMMFQRWISGQPL</sequence>
<evidence type="ECO:0000313" key="6">
    <source>
        <dbReference type="EMBL" id="KAL1222185.1"/>
    </source>
</evidence>
<dbReference type="SUPFAM" id="SSF53474">
    <property type="entry name" value="alpha/beta-Hydrolases"/>
    <property type="match status" value="1"/>
</dbReference>
<dbReference type="PANTHER" id="PTHR11802:SF301">
    <property type="entry name" value="SERINE CARBOXYPEPTIDASE-LIKE 18"/>
    <property type="match status" value="1"/>
</dbReference>
<dbReference type="Proteomes" id="UP001558713">
    <property type="component" value="Unassembled WGS sequence"/>
</dbReference>
<keyword evidence="4" id="KW-0325">Glycoprotein</keyword>
<dbReference type="PRINTS" id="PR00724">
    <property type="entry name" value="CRBOXYPTASEC"/>
</dbReference>
<keyword evidence="7" id="KW-1185">Reference proteome</keyword>
<proteinExistence type="inferred from homology"/>
<evidence type="ECO:0000256" key="5">
    <source>
        <dbReference type="SAM" id="SignalP"/>
    </source>
</evidence>
<feature type="chain" id="PRO_5044845855" evidence="5">
    <location>
        <begin position="36"/>
        <end position="450"/>
    </location>
</feature>
<dbReference type="InterPro" id="IPR029058">
    <property type="entry name" value="AB_hydrolase_fold"/>
</dbReference>
<keyword evidence="2 5" id="KW-0732">Signal</keyword>
<dbReference type="GO" id="GO:0016752">
    <property type="term" value="F:sinapoyltransferase activity"/>
    <property type="evidence" value="ECO:0007669"/>
    <property type="project" value="UniProtKB-ARBA"/>
</dbReference>
<evidence type="ECO:0000256" key="4">
    <source>
        <dbReference type="ARBA" id="ARBA00023180"/>
    </source>
</evidence>
<accession>A0ABD1BYD1</accession>
<feature type="signal peptide" evidence="5">
    <location>
        <begin position="1"/>
        <end position="35"/>
    </location>
</feature>
<protein>
    <submittedName>
        <fullName evidence="6">Serine carboxypeptidase-like 18</fullName>
    </submittedName>
</protein>
<name>A0ABD1BYD1_CARAN</name>
<comment type="caution">
    <text evidence="6">The sequence shown here is derived from an EMBL/GenBank/DDBJ whole genome shotgun (WGS) entry which is preliminary data.</text>
</comment>
<dbReference type="Gene3D" id="3.40.50.1820">
    <property type="entry name" value="alpha/beta hydrolase"/>
    <property type="match status" value="1"/>
</dbReference>
<keyword evidence="3" id="KW-1015">Disulfide bond</keyword>
<gene>
    <name evidence="6" type="ORF">V5N11_011063</name>
</gene>
<dbReference type="GO" id="GO:0019748">
    <property type="term" value="P:secondary metabolic process"/>
    <property type="evidence" value="ECO:0007669"/>
    <property type="project" value="UniProtKB-ARBA"/>
</dbReference>
<dbReference type="Pfam" id="PF00450">
    <property type="entry name" value="Peptidase_S10"/>
    <property type="match status" value="1"/>
</dbReference>
<dbReference type="AlphaFoldDB" id="A0ABD1BYD1"/>
<evidence type="ECO:0000256" key="2">
    <source>
        <dbReference type="ARBA" id="ARBA00022729"/>
    </source>
</evidence>
<evidence type="ECO:0000256" key="1">
    <source>
        <dbReference type="ARBA" id="ARBA00009431"/>
    </source>
</evidence>
<evidence type="ECO:0000313" key="7">
    <source>
        <dbReference type="Proteomes" id="UP001558713"/>
    </source>
</evidence>
<dbReference type="EMBL" id="JBANAX010000106">
    <property type="protein sequence ID" value="KAL1222185.1"/>
    <property type="molecule type" value="Genomic_DNA"/>
</dbReference>
<evidence type="ECO:0000256" key="3">
    <source>
        <dbReference type="ARBA" id="ARBA00023157"/>
    </source>
</evidence>
<organism evidence="6 7">
    <name type="scientific">Cardamine amara subsp. amara</name>
    <dbReference type="NCBI Taxonomy" id="228776"/>
    <lineage>
        <taxon>Eukaryota</taxon>
        <taxon>Viridiplantae</taxon>
        <taxon>Streptophyta</taxon>
        <taxon>Embryophyta</taxon>
        <taxon>Tracheophyta</taxon>
        <taxon>Spermatophyta</taxon>
        <taxon>Magnoliopsida</taxon>
        <taxon>eudicotyledons</taxon>
        <taxon>Gunneridae</taxon>
        <taxon>Pentapetalae</taxon>
        <taxon>rosids</taxon>
        <taxon>malvids</taxon>
        <taxon>Brassicales</taxon>
        <taxon>Brassicaceae</taxon>
        <taxon>Cardamineae</taxon>
        <taxon>Cardamine</taxon>
    </lineage>
</organism>
<comment type="similarity">
    <text evidence="1">Belongs to the peptidase S10 family.</text>
</comment>
<reference evidence="6 7" key="1">
    <citation type="submission" date="2024-04" db="EMBL/GenBank/DDBJ databases">
        <title>Genome assembly C_amara_ONT_v2.</title>
        <authorList>
            <person name="Yant L."/>
            <person name="Moore C."/>
            <person name="Slenker M."/>
        </authorList>
    </citation>
    <scope>NUCLEOTIDE SEQUENCE [LARGE SCALE GENOMIC DNA]</scope>
    <source>
        <tissue evidence="6">Leaf</tissue>
    </source>
</reference>